<protein>
    <submittedName>
        <fullName evidence="1">Uncharacterized protein</fullName>
    </submittedName>
</protein>
<evidence type="ECO:0000313" key="1">
    <source>
        <dbReference type="EMBL" id="PSR52401.1"/>
    </source>
</evidence>
<dbReference type="EMBL" id="PYFT01000001">
    <property type="protein sequence ID" value="PSR56882.1"/>
    <property type="molecule type" value="Genomic_DNA"/>
</dbReference>
<keyword evidence="3" id="KW-1185">Reference proteome</keyword>
<gene>
    <name evidence="1" type="ORF">AHMF7605_02105</name>
    <name evidence="2" type="ORF">AHMF7605_26985</name>
</gene>
<comment type="caution">
    <text evidence="1">The sequence shown here is derived from an EMBL/GenBank/DDBJ whole genome shotgun (WGS) entry which is preliminary data.</text>
</comment>
<evidence type="ECO:0000313" key="2">
    <source>
        <dbReference type="EMBL" id="PSR56882.1"/>
    </source>
</evidence>
<evidence type="ECO:0000313" key="3">
    <source>
        <dbReference type="Proteomes" id="UP000240357"/>
    </source>
</evidence>
<dbReference type="AlphaFoldDB" id="A0A2T2YA46"/>
<accession>A0A2T2YA46</accession>
<proteinExistence type="predicted"/>
<organism evidence="1 3">
    <name type="scientific">Adhaeribacter arboris</name>
    <dbReference type="NCBI Taxonomy" id="2072846"/>
    <lineage>
        <taxon>Bacteria</taxon>
        <taxon>Pseudomonadati</taxon>
        <taxon>Bacteroidota</taxon>
        <taxon>Cytophagia</taxon>
        <taxon>Cytophagales</taxon>
        <taxon>Hymenobacteraceae</taxon>
        <taxon>Adhaeribacter</taxon>
    </lineage>
</organism>
<dbReference type="EMBL" id="PYFT01000001">
    <property type="protein sequence ID" value="PSR52401.1"/>
    <property type="molecule type" value="Genomic_DNA"/>
</dbReference>
<name>A0A2T2YA46_9BACT</name>
<sequence>MVLPSYIITIKTVAMMNKGKKTTVNVFKHLVLVPLLTTFVFTACQDKKDDLVPTTKTKPVDEIRVEEEIPNTVVEEETVIPTVVEK</sequence>
<reference evidence="1 3" key="1">
    <citation type="submission" date="2018-03" db="EMBL/GenBank/DDBJ databases">
        <title>Adhaeribacter sp. HMF7605 Genome sequencing and assembly.</title>
        <authorList>
            <person name="Kang H."/>
            <person name="Kang J."/>
            <person name="Cha I."/>
            <person name="Kim H."/>
            <person name="Joh K."/>
        </authorList>
    </citation>
    <scope>NUCLEOTIDE SEQUENCE [LARGE SCALE GENOMIC DNA]</scope>
    <source>
        <strain evidence="1 3">HMF7605</strain>
    </source>
</reference>
<dbReference type="Proteomes" id="UP000240357">
    <property type="component" value="Unassembled WGS sequence"/>
</dbReference>